<keyword evidence="3" id="KW-0443">Lipid metabolism</keyword>
<dbReference type="PANTHER" id="PTHR45648:SF7">
    <property type="entry name" value="OS12G0126100 PROTEIN"/>
    <property type="match status" value="1"/>
</dbReference>
<evidence type="ECO:0000313" key="4">
    <source>
        <dbReference type="EMBL" id="EYU46139.1"/>
    </source>
</evidence>
<dbReference type="EMBL" id="KI630171">
    <property type="protein sequence ID" value="EYU46139.1"/>
    <property type="molecule type" value="Genomic_DNA"/>
</dbReference>
<evidence type="ECO:0008006" key="6">
    <source>
        <dbReference type="Google" id="ProtNLM"/>
    </source>
</evidence>
<comment type="similarity">
    <text evidence="1">Belongs to the 'GDSL' lipolytic enzyme family.</text>
</comment>
<dbReference type="Pfam" id="PF00657">
    <property type="entry name" value="Lipase_GDSL"/>
    <property type="match status" value="1"/>
</dbReference>
<dbReference type="InterPro" id="IPR051058">
    <property type="entry name" value="GDSL_Est/Lipase"/>
</dbReference>
<keyword evidence="5" id="KW-1185">Reference proteome</keyword>
<keyword evidence="2" id="KW-0378">Hydrolase</keyword>
<evidence type="ECO:0000313" key="5">
    <source>
        <dbReference type="Proteomes" id="UP000030748"/>
    </source>
</evidence>
<accession>A0A022S1C9</accession>
<dbReference type="GO" id="GO:0016788">
    <property type="term" value="F:hydrolase activity, acting on ester bonds"/>
    <property type="evidence" value="ECO:0007669"/>
    <property type="project" value="InterPro"/>
</dbReference>
<feature type="non-terminal residue" evidence="4">
    <location>
        <position position="1"/>
    </location>
</feature>
<sequence>KDDFIDYFHDRSSPINFKHSPQNFSHILVQQMTNAVRNLYATNVRKIVCAGVLPLGCAPDMLLMKFDSSSNGARGEIEGCLDEVNMAVLEYNTRLEENIVAINVELPGAHVVFCDVYRALMEFIHNPEAYEIEDVKNACCGKGRYGGESGCPSMEIACDDPTRRVWWDLSNPTPVVNSLLADSAWSGRPLSSICRPITVHELLSISV</sequence>
<protein>
    <recommendedName>
        <fullName evidence="6">GDSL esterase/lipase</fullName>
    </recommendedName>
</protein>
<proteinExistence type="inferred from homology"/>
<dbReference type="AlphaFoldDB" id="A0A022S1C9"/>
<gene>
    <name evidence="4" type="ORF">MIMGU_mgv1a023139mg</name>
</gene>
<dbReference type="GO" id="GO:0016042">
    <property type="term" value="P:lipid catabolic process"/>
    <property type="evidence" value="ECO:0007669"/>
    <property type="project" value="UniProtKB-KW"/>
</dbReference>
<organism evidence="4 5">
    <name type="scientific">Erythranthe guttata</name>
    <name type="common">Yellow monkey flower</name>
    <name type="synonym">Mimulus guttatus</name>
    <dbReference type="NCBI Taxonomy" id="4155"/>
    <lineage>
        <taxon>Eukaryota</taxon>
        <taxon>Viridiplantae</taxon>
        <taxon>Streptophyta</taxon>
        <taxon>Embryophyta</taxon>
        <taxon>Tracheophyta</taxon>
        <taxon>Spermatophyta</taxon>
        <taxon>Magnoliopsida</taxon>
        <taxon>eudicotyledons</taxon>
        <taxon>Gunneridae</taxon>
        <taxon>Pentapetalae</taxon>
        <taxon>asterids</taxon>
        <taxon>lamiids</taxon>
        <taxon>Lamiales</taxon>
        <taxon>Phrymaceae</taxon>
        <taxon>Erythranthe</taxon>
    </lineage>
</organism>
<evidence type="ECO:0000256" key="3">
    <source>
        <dbReference type="ARBA" id="ARBA00022963"/>
    </source>
</evidence>
<evidence type="ECO:0000256" key="2">
    <source>
        <dbReference type="ARBA" id="ARBA00022801"/>
    </source>
</evidence>
<dbReference type="InterPro" id="IPR001087">
    <property type="entry name" value="GDSL"/>
</dbReference>
<name>A0A022S1C9_ERYGU</name>
<keyword evidence="3" id="KW-0442">Lipid degradation</keyword>
<dbReference type="InterPro" id="IPR036514">
    <property type="entry name" value="SGNH_hydro_sf"/>
</dbReference>
<dbReference type="STRING" id="4155.A0A022S1C9"/>
<dbReference type="PANTHER" id="PTHR45648">
    <property type="entry name" value="GDSL LIPASE/ACYLHYDROLASE FAMILY PROTEIN (AFU_ORTHOLOGUE AFUA_4G14700)"/>
    <property type="match status" value="1"/>
</dbReference>
<dbReference type="Proteomes" id="UP000030748">
    <property type="component" value="Unassembled WGS sequence"/>
</dbReference>
<dbReference type="Gene3D" id="3.40.50.1110">
    <property type="entry name" value="SGNH hydrolase"/>
    <property type="match status" value="1"/>
</dbReference>
<evidence type="ECO:0000256" key="1">
    <source>
        <dbReference type="ARBA" id="ARBA00008668"/>
    </source>
</evidence>
<reference evidence="4 5" key="1">
    <citation type="journal article" date="2013" name="Proc. Natl. Acad. Sci. U.S.A.">
        <title>Fine-scale variation in meiotic recombination in Mimulus inferred from population shotgun sequencing.</title>
        <authorList>
            <person name="Hellsten U."/>
            <person name="Wright K.M."/>
            <person name="Jenkins J."/>
            <person name="Shu S."/>
            <person name="Yuan Y."/>
            <person name="Wessler S.R."/>
            <person name="Schmutz J."/>
            <person name="Willis J.H."/>
            <person name="Rokhsar D.S."/>
        </authorList>
    </citation>
    <scope>NUCLEOTIDE SEQUENCE [LARGE SCALE GENOMIC DNA]</scope>
    <source>
        <strain evidence="5">cv. DUN x IM62</strain>
    </source>
</reference>